<name>A0ABT1RQW3_9FIRM</name>
<feature type="transmembrane region" description="Helical" evidence="7">
    <location>
        <begin position="425"/>
        <end position="443"/>
    </location>
</feature>
<dbReference type="Proteomes" id="UP001524502">
    <property type="component" value="Unassembled WGS sequence"/>
</dbReference>
<feature type="transmembrane region" description="Helical" evidence="7">
    <location>
        <begin position="401"/>
        <end position="419"/>
    </location>
</feature>
<accession>A0ABT1RQW3</accession>
<evidence type="ECO:0000256" key="7">
    <source>
        <dbReference type="SAM" id="Phobius"/>
    </source>
</evidence>
<keyword evidence="3" id="KW-1003">Cell membrane</keyword>
<reference evidence="8 9" key="1">
    <citation type="submission" date="2022-06" db="EMBL/GenBank/DDBJ databases">
        <title>Isolation of gut microbiota from human fecal samples.</title>
        <authorList>
            <person name="Pamer E.G."/>
            <person name="Barat B."/>
            <person name="Waligurski E."/>
            <person name="Medina S."/>
            <person name="Paddock L."/>
            <person name="Mostad J."/>
        </authorList>
    </citation>
    <scope>NUCLEOTIDE SEQUENCE [LARGE SCALE GENOMIC DNA]</scope>
    <source>
        <strain evidence="8 9">SL.3.17</strain>
    </source>
</reference>
<dbReference type="RefSeq" id="WP_256132775.1">
    <property type="nucleotide sequence ID" value="NZ_JANFXK010000014.1"/>
</dbReference>
<feature type="transmembrane region" description="Helical" evidence="7">
    <location>
        <begin position="518"/>
        <end position="538"/>
    </location>
</feature>
<keyword evidence="2" id="KW-0813">Transport</keyword>
<comment type="subcellular location">
    <subcellularLocation>
        <location evidence="1">Cell membrane</location>
        <topology evidence="1">Multi-pass membrane protein</topology>
    </subcellularLocation>
</comment>
<dbReference type="Pfam" id="PF13520">
    <property type="entry name" value="AA_permease_2"/>
    <property type="match status" value="1"/>
</dbReference>
<dbReference type="InterPro" id="IPR002293">
    <property type="entry name" value="AA/rel_permease1"/>
</dbReference>
<keyword evidence="5 7" id="KW-1133">Transmembrane helix</keyword>
<comment type="caution">
    <text evidence="8">The sequence shown here is derived from an EMBL/GenBank/DDBJ whole genome shotgun (WGS) entry which is preliminary data.</text>
</comment>
<organism evidence="8 9">
    <name type="scientific">Anaerovorax odorimutans</name>
    <dbReference type="NCBI Taxonomy" id="109327"/>
    <lineage>
        <taxon>Bacteria</taxon>
        <taxon>Bacillati</taxon>
        <taxon>Bacillota</taxon>
        <taxon>Clostridia</taxon>
        <taxon>Peptostreptococcales</taxon>
        <taxon>Anaerovoracaceae</taxon>
        <taxon>Anaerovorax</taxon>
    </lineage>
</organism>
<feature type="transmembrane region" description="Helical" evidence="7">
    <location>
        <begin position="52"/>
        <end position="72"/>
    </location>
</feature>
<keyword evidence="4 7" id="KW-0812">Transmembrane</keyword>
<feature type="transmembrane region" description="Helical" evidence="7">
    <location>
        <begin position="158"/>
        <end position="180"/>
    </location>
</feature>
<feature type="transmembrane region" description="Helical" evidence="7">
    <location>
        <begin position="358"/>
        <end position="381"/>
    </location>
</feature>
<feature type="transmembrane region" description="Helical" evidence="7">
    <location>
        <begin position="474"/>
        <end position="495"/>
    </location>
</feature>
<dbReference type="Gene3D" id="1.20.1740.10">
    <property type="entry name" value="Amino acid/polyamine transporter I"/>
    <property type="match status" value="1"/>
</dbReference>
<evidence type="ECO:0000256" key="4">
    <source>
        <dbReference type="ARBA" id="ARBA00022692"/>
    </source>
</evidence>
<protein>
    <submittedName>
        <fullName evidence="8">APC family permease</fullName>
    </submittedName>
</protein>
<evidence type="ECO:0000313" key="9">
    <source>
        <dbReference type="Proteomes" id="UP001524502"/>
    </source>
</evidence>
<sequence>MSCNSTGGIEGVEGLKKKNLGPVSIAFLIYCLAAAGAFGIEEMIPVSGPGLTLLMLLIFAFIWSYPICNIVAETGSLLPSEGGLYISVQKAFGEFWGFQNGWWLTIAFYLSSATFVSIIGGYTAQLLSLDETGTQLVKLAVVIIFTIVNLLGLKEVSIISNILSVAILTAFALVCIVGLANWQHNPVQPFIPEETGLLEAIGNSICICVWMYSGYECIANIAGEVTDPQVIPRGLKIALPVIAVSYILPTLAGLASVGPWDTWSLEFNQEGSVGYATVLQQYIGPVAGYAFLVIAIISQCAIFNTYIASGSRGFFVMADDNLFPKGFVKVSKKRGIPYIGVISIALVSLLSTQFDFNFLAITTTVFLLAVYILSALAVLKLRKKYPIENRKGLYIIPGGKVGLYFCVFLVVGLSMFSFVINGTDYLLIGLIGMLSGPVIYIVCKIKYKGLTLKEPDEYKINPATRLAAGDMQRISLFIVFLGLIAFIAQFFIRLYEGSWGAEYYLETWGSGLLSNFELMLNILVYGGAAFIIAGWISYRIFKKKDPVI</sequence>
<evidence type="ECO:0000256" key="3">
    <source>
        <dbReference type="ARBA" id="ARBA00022475"/>
    </source>
</evidence>
<dbReference type="PANTHER" id="PTHR45826">
    <property type="entry name" value="POLYAMINE TRANSPORTER PUT1"/>
    <property type="match status" value="1"/>
</dbReference>
<keyword evidence="9" id="KW-1185">Reference proteome</keyword>
<evidence type="ECO:0000256" key="2">
    <source>
        <dbReference type="ARBA" id="ARBA00022448"/>
    </source>
</evidence>
<evidence type="ECO:0000256" key="5">
    <source>
        <dbReference type="ARBA" id="ARBA00022989"/>
    </source>
</evidence>
<dbReference type="PANTHER" id="PTHR45826:SF2">
    <property type="entry name" value="AMINO ACID TRANSPORTER"/>
    <property type="match status" value="1"/>
</dbReference>
<feature type="transmembrane region" description="Helical" evidence="7">
    <location>
        <begin position="102"/>
        <end position="124"/>
    </location>
</feature>
<feature type="transmembrane region" description="Helical" evidence="7">
    <location>
        <begin position="335"/>
        <end position="352"/>
    </location>
</feature>
<feature type="transmembrane region" description="Helical" evidence="7">
    <location>
        <begin position="136"/>
        <end position="152"/>
    </location>
</feature>
<evidence type="ECO:0000256" key="6">
    <source>
        <dbReference type="ARBA" id="ARBA00023136"/>
    </source>
</evidence>
<keyword evidence="6 7" id="KW-0472">Membrane</keyword>
<feature type="transmembrane region" description="Helical" evidence="7">
    <location>
        <begin position="286"/>
        <end position="307"/>
    </location>
</feature>
<evidence type="ECO:0000256" key="1">
    <source>
        <dbReference type="ARBA" id="ARBA00004651"/>
    </source>
</evidence>
<feature type="transmembrane region" description="Helical" evidence="7">
    <location>
        <begin position="237"/>
        <end position="257"/>
    </location>
</feature>
<proteinExistence type="predicted"/>
<evidence type="ECO:0000313" key="8">
    <source>
        <dbReference type="EMBL" id="MCQ4637588.1"/>
    </source>
</evidence>
<gene>
    <name evidence="8" type="ORF">NE619_12710</name>
</gene>
<dbReference type="InterPro" id="IPR044566">
    <property type="entry name" value="RMV1-like"/>
</dbReference>
<dbReference type="EMBL" id="JANFXK010000014">
    <property type="protein sequence ID" value="MCQ4637588.1"/>
    <property type="molecule type" value="Genomic_DNA"/>
</dbReference>
<feature type="transmembrane region" description="Helical" evidence="7">
    <location>
        <begin position="20"/>
        <end position="40"/>
    </location>
</feature>